<dbReference type="SUPFAM" id="SSF53335">
    <property type="entry name" value="S-adenosyl-L-methionine-dependent methyltransferases"/>
    <property type="match status" value="1"/>
</dbReference>
<proteinExistence type="predicted"/>
<dbReference type="GO" id="GO:0003677">
    <property type="term" value="F:DNA binding"/>
    <property type="evidence" value="ECO:0007669"/>
    <property type="project" value="UniProtKB-KW"/>
</dbReference>
<organism evidence="7 8">
    <name type="scientific">Oenococcus sicerae</name>
    <dbReference type="NCBI Taxonomy" id="2203724"/>
    <lineage>
        <taxon>Bacteria</taxon>
        <taxon>Bacillati</taxon>
        <taxon>Bacillota</taxon>
        <taxon>Bacilli</taxon>
        <taxon>Lactobacillales</taxon>
        <taxon>Lactobacillaceae</taxon>
        <taxon>Oenococcus</taxon>
    </lineage>
</organism>
<dbReference type="PANTHER" id="PTHR33841:SF6">
    <property type="entry name" value="TYPE II METHYLTRANSFERASE M.HINDII"/>
    <property type="match status" value="1"/>
</dbReference>
<dbReference type="GO" id="GO:0032259">
    <property type="term" value="P:methylation"/>
    <property type="evidence" value="ECO:0007669"/>
    <property type="project" value="UniProtKB-KW"/>
</dbReference>
<dbReference type="InterPro" id="IPR029063">
    <property type="entry name" value="SAM-dependent_MTases_sf"/>
</dbReference>
<dbReference type="GO" id="GO:0009007">
    <property type="term" value="F:site-specific DNA-methyltransferase (adenine-specific) activity"/>
    <property type="evidence" value="ECO:0007669"/>
    <property type="project" value="UniProtKB-EC"/>
</dbReference>
<gene>
    <name evidence="7" type="ORF">EVC35_02420</name>
</gene>
<keyword evidence="2 7" id="KW-0489">Methyltransferase</keyword>
<dbReference type="Proteomes" id="UP001167919">
    <property type="component" value="Unassembled WGS sequence"/>
</dbReference>
<evidence type="ECO:0000256" key="5">
    <source>
        <dbReference type="ARBA" id="ARBA00023125"/>
    </source>
</evidence>
<keyword evidence="3" id="KW-0808">Transferase</keyword>
<protein>
    <recommendedName>
        <fullName evidence="1">site-specific DNA-methyltransferase (adenine-specific)</fullName>
        <ecNumber evidence="1">2.1.1.72</ecNumber>
    </recommendedName>
</protein>
<keyword evidence="4" id="KW-0680">Restriction system</keyword>
<sequence>MNKERLIKSSLRVKEHGEVFTPTKIVKLMLNQKELQEDLHSLTSTFLEPAAGEGAFLTEILRRKLKLAVRMSSTLFEFEENSLIALSSLYGIELLEDNVEILVLNMFGEFYRVYQKELVHYQGKASERVLESAKLIVNLNIAQGDALKRTRSDGKPIVFSEWQLLPEAHDIKRVQRTEYTLDAIAKGEQSSDGIQRHFSEQLDLFPDDVSGSNQDELLKYKFVPVNIKDVYKQKTEPI</sequence>
<dbReference type="EMBL" id="SDWY01000001">
    <property type="protein sequence ID" value="MDN6899860.1"/>
    <property type="molecule type" value="Genomic_DNA"/>
</dbReference>
<evidence type="ECO:0000313" key="7">
    <source>
        <dbReference type="EMBL" id="MDN6899860.1"/>
    </source>
</evidence>
<dbReference type="RefSeq" id="WP_301711000.1">
    <property type="nucleotide sequence ID" value="NZ_SDWY01000001.1"/>
</dbReference>
<reference evidence="7" key="1">
    <citation type="submission" date="2019-01" db="EMBL/GenBank/DDBJ databases">
        <title>Oenococcus sicerae UCMA17102.</title>
        <authorList>
            <person name="Cousin F.J."/>
            <person name="Le Guellec R."/>
            <person name="Cretenet M."/>
        </authorList>
    </citation>
    <scope>NUCLEOTIDE SEQUENCE</scope>
    <source>
        <strain evidence="7">UCMA17102</strain>
    </source>
</reference>
<dbReference type="EC" id="2.1.1.72" evidence="1"/>
<dbReference type="PRINTS" id="PR00507">
    <property type="entry name" value="N12N6MTFRASE"/>
</dbReference>
<comment type="catalytic activity">
    <reaction evidence="6">
        <text>a 2'-deoxyadenosine in DNA + S-adenosyl-L-methionine = an N(6)-methyl-2'-deoxyadenosine in DNA + S-adenosyl-L-homocysteine + H(+)</text>
        <dbReference type="Rhea" id="RHEA:15197"/>
        <dbReference type="Rhea" id="RHEA-COMP:12418"/>
        <dbReference type="Rhea" id="RHEA-COMP:12419"/>
        <dbReference type="ChEBI" id="CHEBI:15378"/>
        <dbReference type="ChEBI" id="CHEBI:57856"/>
        <dbReference type="ChEBI" id="CHEBI:59789"/>
        <dbReference type="ChEBI" id="CHEBI:90615"/>
        <dbReference type="ChEBI" id="CHEBI:90616"/>
        <dbReference type="EC" id="2.1.1.72"/>
    </reaction>
</comment>
<dbReference type="AlphaFoldDB" id="A0AAJ1R992"/>
<dbReference type="Gene3D" id="3.40.50.150">
    <property type="entry name" value="Vaccinia Virus protein VP39"/>
    <property type="match status" value="1"/>
</dbReference>
<dbReference type="GO" id="GO:0009307">
    <property type="term" value="P:DNA restriction-modification system"/>
    <property type="evidence" value="ECO:0007669"/>
    <property type="project" value="UniProtKB-KW"/>
</dbReference>
<keyword evidence="5" id="KW-0238">DNA-binding</keyword>
<name>A0AAJ1R992_9LACO</name>
<evidence type="ECO:0000256" key="1">
    <source>
        <dbReference type="ARBA" id="ARBA00011900"/>
    </source>
</evidence>
<comment type="caution">
    <text evidence="7">The sequence shown here is derived from an EMBL/GenBank/DDBJ whole genome shotgun (WGS) entry which is preliminary data.</text>
</comment>
<evidence type="ECO:0000256" key="4">
    <source>
        <dbReference type="ARBA" id="ARBA00022747"/>
    </source>
</evidence>
<accession>A0AAJ1R992</accession>
<evidence type="ECO:0000313" key="8">
    <source>
        <dbReference type="Proteomes" id="UP001167919"/>
    </source>
</evidence>
<evidence type="ECO:0000256" key="6">
    <source>
        <dbReference type="ARBA" id="ARBA00047942"/>
    </source>
</evidence>
<dbReference type="InterPro" id="IPR050953">
    <property type="entry name" value="N4_N6_ade-DNA_methylase"/>
</dbReference>
<evidence type="ECO:0000256" key="2">
    <source>
        <dbReference type="ARBA" id="ARBA00022603"/>
    </source>
</evidence>
<dbReference type="PANTHER" id="PTHR33841">
    <property type="entry name" value="DNA METHYLTRANSFERASE YEEA-RELATED"/>
    <property type="match status" value="1"/>
</dbReference>
<evidence type="ECO:0000256" key="3">
    <source>
        <dbReference type="ARBA" id="ARBA00022679"/>
    </source>
</evidence>